<protein>
    <submittedName>
        <fullName evidence="7">Adhesion protein</fullName>
    </submittedName>
</protein>
<proteinExistence type="predicted"/>
<gene>
    <name evidence="7" type="primary">Q2VEB5</name>
</gene>
<evidence type="ECO:0000256" key="5">
    <source>
        <dbReference type="ARBA" id="ARBA00023136"/>
    </source>
</evidence>
<keyword evidence="2" id="KW-0813">Transport</keyword>
<evidence type="ECO:0000256" key="2">
    <source>
        <dbReference type="ARBA" id="ARBA00022448"/>
    </source>
</evidence>
<organism evidence="7">
    <name type="scientific">Ganoderma boninense</name>
    <dbReference type="NCBI Taxonomy" id="34458"/>
    <lineage>
        <taxon>Eukaryota</taxon>
        <taxon>Fungi</taxon>
        <taxon>Dikarya</taxon>
        <taxon>Basidiomycota</taxon>
        <taxon>Agaricomycotina</taxon>
        <taxon>Agaricomycetes</taxon>
        <taxon>Polyporales</taxon>
        <taxon>Polyporaceae</taxon>
        <taxon>Ganoderma</taxon>
    </lineage>
</organism>
<evidence type="ECO:0000256" key="4">
    <source>
        <dbReference type="ARBA" id="ARBA00022989"/>
    </source>
</evidence>
<keyword evidence="4 6" id="KW-1133">Transmembrane helix</keyword>
<dbReference type="GO" id="GO:0022857">
    <property type="term" value="F:transmembrane transporter activity"/>
    <property type="evidence" value="ECO:0007669"/>
    <property type="project" value="TreeGrafter"/>
</dbReference>
<evidence type="ECO:0000313" key="7">
    <source>
        <dbReference type="EMBL" id="VWO95720.1"/>
    </source>
</evidence>
<reference evidence="7" key="1">
    <citation type="submission" date="2019-10" db="EMBL/GenBank/DDBJ databases">
        <authorList>
            <person name="Nor Muhammad N."/>
        </authorList>
    </citation>
    <scope>NUCLEOTIDE SEQUENCE</scope>
</reference>
<accession>A0A5K1JUI1</accession>
<dbReference type="SUPFAM" id="SSF103473">
    <property type="entry name" value="MFS general substrate transporter"/>
    <property type="match status" value="1"/>
</dbReference>
<feature type="transmembrane region" description="Helical" evidence="6">
    <location>
        <begin position="6"/>
        <end position="24"/>
    </location>
</feature>
<evidence type="ECO:0000256" key="3">
    <source>
        <dbReference type="ARBA" id="ARBA00022692"/>
    </source>
</evidence>
<sequence length="164" mass="18461">MTVESLVVRYVMFFFVMFMCVQLCPPSSSLFPNSWLTMRVRTVRCRFIPVSVCWTWLGSNVAGATKRAAALGVVFSLGNIGGAVSGQIYRAEWAPRYVQGHAINVACYAIALVGGGALWWSYKTDNERRDRAARETVKRTKQHDLLGEDLGDLGDRHPSFRYYL</sequence>
<keyword evidence="5 6" id="KW-0472">Membrane</keyword>
<dbReference type="InterPro" id="IPR036259">
    <property type="entry name" value="MFS_trans_sf"/>
</dbReference>
<dbReference type="GO" id="GO:0016020">
    <property type="term" value="C:membrane"/>
    <property type="evidence" value="ECO:0007669"/>
    <property type="project" value="UniProtKB-SubCell"/>
</dbReference>
<dbReference type="AlphaFoldDB" id="A0A5K1JUI1"/>
<feature type="transmembrane region" description="Helical" evidence="6">
    <location>
        <begin position="68"/>
        <end position="89"/>
    </location>
</feature>
<dbReference type="PANTHER" id="PTHR43791">
    <property type="entry name" value="PERMEASE-RELATED"/>
    <property type="match status" value="1"/>
</dbReference>
<evidence type="ECO:0000256" key="6">
    <source>
        <dbReference type="SAM" id="Phobius"/>
    </source>
</evidence>
<evidence type="ECO:0000256" key="1">
    <source>
        <dbReference type="ARBA" id="ARBA00004141"/>
    </source>
</evidence>
<dbReference type="EMBL" id="LR725057">
    <property type="protein sequence ID" value="VWO95720.1"/>
    <property type="molecule type" value="Genomic_DNA"/>
</dbReference>
<comment type="subcellular location">
    <subcellularLocation>
        <location evidence="1">Membrane</location>
        <topology evidence="1">Multi-pass membrane protein</topology>
    </subcellularLocation>
</comment>
<dbReference type="PANTHER" id="PTHR43791:SF19">
    <property type="entry name" value="TRANSPORTER, PUTATIVE (AFU_ORTHOLOGUE AFUA_1G01812)-RELATED"/>
    <property type="match status" value="1"/>
</dbReference>
<feature type="transmembrane region" description="Helical" evidence="6">
    <location>
        <begin position="101"/>
        <end position="122"/>
    </location>
</feature>
<name>A0A5K1JUI1_9APHY</name>
<keyword evidence="3 6" id="KW-0812">Transmembrane</keyword>